<dbReference type="STRING" id="280332.CQ12_36175"/>
<keyword evidence="2" id="KW-0472">Membrane</keyword>
<dbReference type="Proteomes" id="UP000050863">
    <property type="component" value="Unassembled WGS sequence"/>
</dbReference>
<gene>
    <name evidence="3" type="ORF">CQ12_36175</name>
</gene>
<evidence type="ECO:0000313" key="4">
    <source>
        <dbReference type="Proteomes" id="UP000050863"/>
    </source>
</evidence>
<sequence length="524" mass="57694">MCAKFVQQLMKRRPEFVPHLTRLSSIGLLAEVVEDFLKPTHVETKTDLTVILDAPIALDYLGCSGKALKDDIATIVSALKDVGATFVVLPASCVEMQHNLKSMLSLPPELRRGYTHNAMLRKEVAGDFVRAVMNQPETALSNAGITVRQISLDTYHHAHKFFTQEQFDDFLGSITWGNNINAREHDATCAAIVMRLREGRQSADVFKTRHVLVTRNPSFVRHARNYCLQSRMINSLQEGPVIHARELATTAWLRTGLGASETIPRGHLIATCDRVLQVRPEVRNALAAQLAIVTPDRIEQLNLLMQDARSVQKLADETLNNESVVTADNAERLLDVMREATAEELRQQHQAEILRLKAESAANVEAYKEASRSDSERVNSQLGRLTTEVAALQQRNADAEALVNSQVRGVVAGVNRRATAIEIVIGAILLALGAVGLLNVFTGALHENVVWGAVLLAFGAIGFVRVFFALLERPMPALATALNWYCRRRVRKQLLQLGLSDAGASLTYKGGRVVDVEGSKKPAS</sequence>
<keyword evidence="1" id="KW-0175">Coiled coil</keyword>
<dbReference type="RefSeq" id="WP_057839178.1">
    <property type="nucleotide sequence ID" value="NZ_LLXZ01000186.1"/>
</dbReference>
<evidence type="ECO:0000256" key="1">
    <source>
        <dbReference type="SAM" id="Coils"/>
    </source>
</evidence>
<dbReference type="EMBL" id="LLXZ01000186">
    <property type="protein sequence ID" value="KRQ98071.1"/>
    <property type="molecule type" value="Genomic_DNA"/>
</dbReference>
<proteinExistence type="predicted"/>
<evidence type="ECO:0000256" key="2">
    <source>
        <dbReference type="SAM" id="Phobius"/>
    </source>
</evidence>
<keyword evidence="2" id="KW-1133">Transmembrane helix</keyword>
<protein>
    <submittedName>
        <fullName evidence="3">Uncharacterized protein</fullName>
    </submittedName>
</protein>
<accession>A0A0R3KRH3</accession>
<keyword evidence="2" id="KW-0812">Transmembrane</keyword>
<organism evidence="3 4">
    <name type="scientific">Bradyrhizobium jicamae</name>
    <dbReference type="NCBI Taxonomy" id="280332"/>
    <lineage>
        <taxon>Bacteria</taxon>
        <taxon>Pseudomonadati</taxon>
        <taxon>Pseudomonadota</taxon>
        <taxon>Alphaproteobacteria</taxon>
        <taxon>Hyphomicrobiales</taxon>
        <taxon>Nitrobacteraceae</taxon>
        <taxon>Bradyrhizobium</taxon>
    </lineage>
</organism>
<feature type="transmembrane region" description="Helical" evidence="2">
    <location>
        <begin position="450"/>
        <end position="471"/>
    </location>
</feature>
<comment type="caution">
    <text evidence="3">The sequence shown here is derived from an EMBL/GenBank/DDBJ whole genome shotgun (WGS) entry which is preliminary data.</text>
</comment>
<name>A0A0R3KRH3_9BRAD</name>
<keyword evidence="4" id="KW-1185">Reference proteome</keyword>
<evidence type="ECO:0000313" key="3">
    <source>
        <dbReference type="EMBL" id="KRQ98071.1"/>
    </source>
</evidence>
<feature type="coiled-coil region" evidence="1">
    <location>
        <begin position="339"/>
        <end position="402"/>
    </location>
</feature>
<feature type="transmembrane region" description="Helical" evidence="2">
    <location>
        <begin position="423"/>
        <end position="444"/>
    </location>
</feature>
<dbReference type="AlphaFoldDB" id="A0A0R3KRH3"/>
<reference evidence="3 4" key="1">
    <citation type="submission" date="2014-03" db="EMBL/GenBank/DDBJ databases">
        <title>Bradyrhizobium valentinum sp. nov., isolated from effective nodules of Lupinus mariae-josephae, a lupine endemic of basic-lime soils in Eastern Spain.</title>
        <authorList>
            <person name="Duran D."/>
            <person name="Rey L."/>
            <person name="Navarro A."/>
            <person name="Busquets A."/>
            <person name="Imperial J."/>
            <person name="Ruiz-Argueso T."/>
        </authorList>
    </citation>
    <scope>NUCLEOTIDE SEQUENCE [LARGE SCALE GENOMIC DNA]</scope>
    <source>
        <strain evidence="3 4">PAC68</strain>
    </source>
</reference>
<dbReference type="OrthoDB" id="8457132at2"/>